<dbReference type="Pfam" id="PF00415">
    <property type="entry name" value="RCC1"/>
    <property type="match status" value="1"/>
</dbReference>
<dbReference type="PROSITE" id="PS50012">
    <property type="entry name" value="RCC1_3"/>
    <property type="match status" value="1"/>
</dbReference>
<dbReference type="PROSITE" id="PS00626">
    <property type="entry name" value="RCC1_2"/>
    <property type="match status" value="1"/>
</dbReference>
<sequence>MVLLFCGFNNSNTCLNEKFAMPILCQPLPATIPARQLPCGHEGSLDSCRNEATQEVEDILFTKEKIIWLSGSAWMMLNPSLQEECYLKQSLEITSSSDTLGVITKNNGISLVQAGIWQELTLSFSSQTRNHNFNSECSTVKQHPLNAAKQKSLPQSVAIYKSRSNMLQDTTLTLNDSFASDGAYGLGCDSSPQQNDETDGLETKNLKPTFKNLKLLENRIILLDVDGDTWEGNVTNTSLCTVTPLLLRHAVAEVAVGAQHCILRTAHGEIFTYGCGMKGELGAGDLKYCDSPRPVTLLEGIHIKKVAAGAWHCLALGVLGEVFVWGWNVHGQLGLPCKPGATAASMFGCDPMSRFSPCGCTSSLTPTYSMLSPPTSCVATSPESQSELPGNCAVTDKCPFNDQSPENYGDIKTPASYDSAAPSINSSLLCKKLAPKKVDCINVQSWPVMLEAFGDKDVLDIAAGDRHSLFLLEDGRVWSCGWNKYGQCGVCWREGEVRALAPIPGLSGVRKLWAGFWCSAFSTSLPTHPKN</sequence>
<dbReference type="OrthoDB" id="5370059at2759"/>
<dbReference type="SUPFAM" id="SSF50985">
    <property type="entry name" value="RCC1/BLIP-II"/>
    <property type="match status" value="1"/>
</dbReference>
<reference evidence="3" key="1">
    <citation type="submission" date="2025-08" db="UniProtKB">
        <authorList>
            <consortium name="RefSeq"/>
        </authorList>
    </citation>
    <scope>IDENTIFICATION</scope>
    <source>
        <tissue evidence="3">Whole organism</tissue>
    </source>
</reference>
<protein>
    <submittedName>
        <fullName evidence="3">E3 ubiquitin-protein ligase HERC2 isoform X1</fullName>
    </submittedName>
</protein>
<evidence type="ECO:0000313" key="3">
    <source>
        <dbReference type="RefSeq" id="XP_018007771.1"/>
    </source>
</evidence>
<dbReference type="RefSeq" id="XP_018007771.1">
    <property type="nucleotide sequence ID" value="XM_018152282.2"/>
</dbReference>
<dbReference type="GeneID" id="108665523"/>
<dbReference type="PANTHER" id="PTHR46849:SF1">
    <property type="entry name" value="RCC1 DOMAIN-CONTAINING PROTEIN 1"/>
    <property type="match status" value="1"/>
</dbReference>
<dbReference type="Gene3D" id="2.130.10.30">
    <property type="entry name" value="Regulator of chromosome condensation 1/beta-lactamase-inhibitor protein II"/>
    <property type="match status" value="2"/>
</dbReference>
<keyword evidence="2" id="KW-1185">Reference proteome</keyword>
<dbReference type="PANTHER" id="PTHR46849">
    <property type="entry name" value="RCC1 DOMAIN-CONTAINING PROTEIN 1"/>
    <property type="match status" value="1"/>
</dbReference>
<dbReference type="KEGG" id="hazt:108665523"/>
<proteinExistence type="predicted"/>
<dbReference type="AlphaFoldDB" id="A0A8B7N1R4"/>
<dbReference type="Proteomes" id="UP000694843">
    <property type="component" value="Unplaced"/>
</dbReference>
<name>A0A8B7N1R4_HYAAZ</name>
<organism evidence="2 3">
    <name type="scientific">Hyalella azteca</name>
    <name type="common">Amphipod</name>
    <dbReference type="NCBI Taxonomy" id="294128"/>
    <lineage>
        <taxon>Eukaryota</taxon>
        <taxon>Metazoa</taxon>
        <taxon>Ecdysozoa</taxon>
        <taxon>Arthropoda</taxon>
        <taxon>Crustacea</taxon>
        <taxon>Multicrustacea</taxon>
        <taxon>Malacostraca</taxon>
        <taxon>Eumalacostraca</taxon>
        <taxon>Peracarida</taxon>
        <taxon>Amphipoda</taxon>
        <taxon>Senticaudata</taxon>
        <taxon>Talitrida</taxon>
        <taxon>Talitroidea</taxon>
        <taxon>Hyalellidae</taxon>
        <taxon>Hyalella</taxon>
    </lineage>
</organism>
<evidence type="ECO:0000256" key="1">
    <source>
        <dbReference type="PROSITE-ProRule" id="PRU00235"/>
    </source>
</evidence>
<feature type="repeat" description="RCC1" evidence="1">
    <location>
        <begin position="268"/>
        <end position="319"/>
    </location>
</feature>
<dbReference type="InterPro" id="IPR052830">
    <property type="entry name" value="RCC1_domain-containing"/>
</dbReference>
<evidence type="ECO:0000313" key="2">
    <source>
        <dbReference type="Proteomes" id="UP000694843"/>
    </source>
</evidence>
<dbReference type="InterPro" id="IPR000408">
    <property type="entry name" value="Reg_chr_condens"/>
</dbReference>
<gene>
    <name evidence="3" type="primary">LOC108665523</name>
</gene>
<dbReference type="Pfam" id="PF13540">
    <property type="entry name" value="RCC1_2"/>
    <property type="match status" value="1"/>
</dbReference>
<dbReference type="InterPro" id="IPR009091">
    <property type="entry name" value="RCC1/BLIP-II"/>
</dbReference>
<accession>A0A8B7N1R4</accession>